<dbReference type="InterPro" id="IPR007219">
    <property type="entry name" value="XnlR_reg_dom"/>
</dbReference>
<dbReference type="SMART" id="SM00066">
    <property type="entry name" value="GAL4"/>
    <property type="match status" value="1"/>
</dbReference>
<dbReference type="Pfam" id="PF04082">
    <property type="entry name" value="Fungal_trans"/>
    <property type="match status" value="1"/>
</dbReference>
<keyword evidence="1" id="KW-0479">Metal-binding</keyword>
<dbReference type="CDD" id="cd00067">
    <property type="entry name" value="GAL4"/>
    <property type="match status" value="1"/>
</dbReference>
<keyword evidence="3" id="KW-0238">DNA-binding</keyword>
<evidence type="ECO:0000259" key="7">
    <source>
        <dbReference type="PROSITE" id="PS50048"/>
    </source>
</evidence>
<dbReference type="Gene3D" id="4.10.240.10">
    <property type="entry name" value="Zn(2)-C6 fungal-type DNA-binding domain"/>
    <property type="match status" value="1"/>
</dbReference>
<dbReference type="HOGENOM" id="CLU_012590_1_0_1"/>
<dbReference type="SMART" id="SM00906">
    <property type="entry name" value="Fungal_trans"/>
    <property type="match status" value="1"/>
</dbReference>
<dbReference type="PROSITE" id="PS50048">
    <property type="entry name" value="ZN2_CY6_FUNGAL_2"/>
    <property type="match status" value="1"/>
</dbReference>
<feature type="region of interest" description="Disordered" evidence="6">
    <location>
        <begin position="57"/>
        <end position="115"/>
    </location>
</feature>
<proteinExistence type="predicted"/>
<dbReference type="Proteomes" id="UP000000724">
    <property type="component" value="Contig Pc00c22"/>
</dbReference>
<organism evidence="8 9">
    <name type="scientific">Penicillium rubens (strain ATCC 28089 / DSM 1075 / NRRL 1951 / Wisconsin 54-1255)</name>
    <name type="common">Penicillium chrysogenum</name>
    <dbReference type="NCBI Taxonomy" id="500485"/>
    <lineage>
        <taxon>Eukaryota</taxon>
        <taxon>Fungi</taxon>
        <taxon>Dikarya</taxon>
        <taxon>Ascomycota</taxon>
        <taxon>Pezizomycotina</taxon>
        <taxon>Eurotiomycetes</taxon>
        <taxon>Eurotiomycetidae</taxon>
        <taxon>Eurotiales</taxon>
        <taxon>Aspergillaceae</taxon>
        <taxon>Penicillium</taxon>
        <taxon>Penicillium chrysogenum species complex</taxon>
    </lineage>
</organism>
<evidence type="ECO:0000256" key="4">
    <source>
        <dbReference type="ARBA" id="ARBA00023163"/>
    </source>
</evidence>
<dbReference type="VEuPathDB" id="FungiDB:PCH_Pc22g16210"/>
<dbReference type="PROSITE" id="PS00463">
    <property type="entry name" value="ZN2_CY6_FUNGAL_1"/>
    <property type="match status" value="1"/>
</dbReference>
<evidence type="ECO:0000313" key="8">
    <source>
        <dbReference type="EMBL" id="CAP98909.1"/>
    </source>
</evidence>
<dbReference type="GO" id="GO:0003677">
    <property type="term" value="F:DNA binding"/>
    <property type="evidence" value="ECO:0007669"/>
    <property type="project" value="UniProtKB-KW"/>
</dbReference>
<dbReference type="EMBL" id="AM920437">
    <property type="protein sequence ID" value="CAP98909.1"/>
    <property type="molecule type" value="Genomic_DNA"/>
</dbReference>
<sequence length="695" mass="77928">MTKGQNLRQYRACVRCRSRKTRCDLQSTGEPGIPPCVKCSREGAVCVLAGSRRGGDFSRYRRSRKESASQKANEGPSQQCSENVHSSLTGLSASPSDNEALQPTNAETPTHDNLQNPSDALLILAHSAGQPDIQEERIIDDDARVSRYSHASGAAPGGTGGQVQHDNIGSCRNTSSITTTYLADHEKGSYYLLRNKIITLPLLLDLLRLFRRNYHPFFPIVPPEVLDPARLEQIATKESFLITAILVIALQDCSDLTDLYKATWDYLRRQILDIVLGVATSRHIGCVEGLLLLGEWNLINYGQTQTDDGGEAAWSILGVAVRLAYRLRLEDSGFEEKNQELDPASQRKRLAWTFTYLSDRQISIRMGQAFWCRGPGLSRRFTAQDFPSLQPNHANDEDLASWIQAQVELTTLFGNAHDILFASKSHTVKLITRGDYVKYIDDTGRAMTAWEHAWQSLAVSKHLKSFLTLMKDYLRLYVNAFAFQAVIYRASRASPEKSDVGGPSLDFPNSTMASADARHIHEALNAAESLLKTFAEDFDPEKHLRYMPTRFYLYEIHSSVFLFKAHASGAISPNRYSETKALMKRFISLLTAISDDQNHIASRYARLLHKLWFQRPDTPTVETCAPNNTALDPQVSSLPIDTDVTPTSWDMFNEFGLEGFSSTNTMDGFFAIPPVFPYDVSMFFNPKSDEANYYI</sequence>
<dbReference type="PANTHER" id="PTHR31644:SF1">
    <property type="entry name" value="ZN(II)2CYS6 TRANSCRIPTION FACTOR (EUROFUNG)"/>
    <property type="match status" value="1"/>
</dbReference>
<evidence type="ECO:0000313" key="9">
    <source>
        <dbReference type="Proteomes" id="UP000000724"/>
    </source>
</evidence>
<evidence type="ECO:0000256" key="5">
    <source>
        <dbReference type="ARBA" id="ARBA00023242"/>
    </source>
</evidence>
<dbReference type="GO" id="GO:0005634">
    <property type="term" value="C:nucleus"/>
    <property type="evidence" value="ECO:0007669"/>
    <property type="project" value="TreeGrafter"/>
</dbReference>
<feature type="compositionally biased region" description="Polar residues" evidence="6">
    <location>
        <begin position="69"/>
        <end position="115"/>
    </location>
</feature>
<dbReference type="InterPro" id="IPR001138">
    <property type="entry name" value="Zn2Cys6_DnaBD"/>
</dbReference>
<evidence type="ECO:0000256" key="3">
    <source>
        <dbReference type="ARBA" id="ARBA00023125"/>
    </source>
</evidence>
<dbReference type="Pfam" id="PF00172">
    <property type="entry name" value="Zn_clus"/>
    <property type="match status" value="1"/>
</dbReference>
<gene>
    <name evidence="8" type="ORF">Pc22g16210</name>
    <name evidence="8" type="ORF">PCH_Pc22g16210</name>
</gene>
<feature type="domain" description="Zn(2)-C6 fungal-type" evidence="7">
    <location>
        <begin position="12"/>
        <end position="48"/>
    </location>
</feature>
<dbReference type="OMA" id="PTRFYLY"/>
<keyword evidence="2" id="KW-0805">Transcription regulation</keyword>
<dbReference type="OrthoDB" id="5818554at2759"/>
<dbReference type="InterPro" id="IPR036864">
    <property type="entry name" value="Zn2-C6_fun-type_DNA-bd_sf"/>
</dbReference>
<dbReference type="AlphaFoldDB" id="B6HQR6"/>
<dbReference type="BioCyc" id="PCHR:PC22G16210-MONOMER"/>
<dbReference type="SUPFAM" id="SSF57701">
    <property type="entry name" value="Zn2/Cys6 DNA-binding domain"/>
    <property type="match status" value="1"/>
</dbReference>
<keyword evidence="4" id="KW-0804">Transcription</keyword>
<evidence type="ECO:0000256" key="6">
    <source>
        <dbReference type="SAM" id="MobiDB-lite"/>
    </source>
</evidence>
<feature type="region of interest" description="Disordered" evidence="6">
    <location>
        <begin position="149"/>
        <end position="168"/>
    </location>
</feature>
<dbReference type="eggNOG" id="ENOG502RXHH">
    <property type="taxonomic scope" value="Eukaryota"/>
</dbReference>
<protein>
    <submittedName>
        <fullName evidence="8">Pc22g16210 protein</fullName>
    </submittedName>
</protein>
<dbReference type="InterPro" id="IPR052780">
    <property type="entry name" value="AAA_Catabolism_Regulators"/>
</dbReference>
<evidence type="ECO:0000256" key="2">
    <source>
        <dbReference type="ARBA" id="ARBA00023015"/>
    </source>
</evidence>
<dbReference type="GO" id="GO:0008270">
    <property type="term" value="F:zinc ion binding"/>
    <property type="evidence" value="ECO:0007669"/>
    <property type="project" value="InterPro"/>
</dbReference>
<dbReference type="GO" id="GO:0000981">
    <property type="term" value="F:DNA-binding transcription factor activity, RNA polymerase II-specific"/>
    <property type="evidence" value="ECO:0007669"/>
    <property type="project" value="InterPro"/>
</dbReference>
<reference evidence="8 9" key="1">
    <citation type="journal article" date="2008" name="Nat. Biotechnol.">
        <title>Genome sequencing and analysis of the filamentous fungus Penicillium chrysogenum.</title>
        <authorList>
            <person name="van den Berg M.A."/>
            <person name="Albang R."/>
            <person name="Albermann K."/>
            <person name="Badger J.H."/>
            <person name="Daran J.-M."/>
            <person name="Driessen A.J.M."/>
            <person name="Garcia-Estrada C."/>
            <person name="Fedorova N.D."/>
            <person name="Harris D.M."/>
            <person name="Heijne W.H.M."/>
            <person name="Joardar V.S."/>
            <person name="Kiel J.A.K.W."/>
            <person name="Kovalchuk A."/>
            <person name="Martin J.F."/>
            <person name="Nierman W.C."/>
            <person name="Nijland J.G."/>
            <person name="Pronk J.T."/>
            <person name="Roubos J.A."/>
            <person name="van der Klei I.J."/>
            <person name="van Peij N.N.M.E."/>
            <person name="Veenhuis M."/>
            <person name="von Doehren H."/>
            <person name="Wagner C."/>
            <person name="Wortman J.R."/>
            <person name="Bovenberg R.A.L."/>
        </authorList>
    </citation>
    <scope>NUCLEOTIDE SEQUENCE [LARGE SCALE GENOMIC DNA]</scope>
    <source>
        <strain evidence="9">ATCC 28089 / DSM 1075 / NRRL 1951 / Wisconsin 54-1255</strain>
    </source>
</reference>
<dbReference type="KEGG" id="pcs:N7525_004767"/>
<dbReference type="GO" id="GO:0006351">
    <property type="term" value="P:DNA-templated transcription"/>
    <property type="evidence" value="ECO:0007669"/>
    <property type="project" value="InterPro"/>
</dbReference>
<keyword evidence="9" id="KW-1185">Reference proteome</keyword>
<dbReference type="GeneID" id="8305175"/>
<keyword evidence="5" id="KW-0539">Nucleus</keyword>
<accession>B6HQR6</accession>
<dbReference type="PANTHER" id="PTHR31644">
    <property type="entry name" value="TRANSCRIPTIONAL ACTIVATOR ARO80-RELATED"/>
    <property type="match status" value="1"/>
</dbReference>
<evidence type="ECO:0000256" key="1">
    <source>
        <dbReference type="ARBA" id="ARBA00022723"/>
    </source>
</evidence>
<dbReference type="CDD" id="cd12148">
    <property type="entry name" value="fungal_TF_MHR"/>
    <property type="match status" value="1"/>
</dbReference>
<name>B6HQR6_PENRW</name>